<dbReference type="KEGG" id="tet:TTHERM_00509090"/>
<feature type="compositionally biased region" description="Low complexity" evidence="1">
    <location>
        <begin position="621"/>
        <end position="638"/>
    </location>
</feature>
<dbReference type="InParanoid" id="I7ME54"/>
<feature type="compositionally biased region" description="Low complexity" evidence="1">
    <location>
        <begin position="130"/>
        <end position="141"/>
    </location>
</feature>
<feature type="region of interest" description="Disordered" evidence="1">
    <location>
        <begin position="159"/>
        <end position="204"/>
    </location>
</feature>
<evidence type="ECO:0000313" key="3">
    <source>
        <dbReference type="Proteomes" id="UP000009168"/>
    </source>
</evidence>
<feature type="compositionally biased region" description="Polar residues" evidence="1">
    <location>
        <begin position="377"/>
        <end position="413"/>
    </location>
</feature>
<dbReference type="GeneID" id="7844235"/>
<proteinExistence type="predicted"/>
<organism evidence="2 3">
    <name type="scientific">Tetrahymena thermophila (strain SB210)</name>
    <dbReference type="NCBI Taxonomy" id="312017"/>
    <lineage>
        <taxon>Eukaryota</taxon>
        <taxon>Sar</taxon>
        <taxon>Alveolata</taxon>
        <taxon>Ciliophora</taxon>
        <taxon>Intramacronucleata</taxon>
        <taxon>Oligohymenophorea</taxon>
        <taxon>Hymenostomatida</taxon>
        <taxon>Tetrahymenina</taxon>
        <taxon>Tetrahymenidae</taxon>
        <taxon>Tetrahymena</taxon>
    </lineage>
</organism>
<feature type="compositionally biased region" description="Polar residues" evidence="1">
    <location>
        <begin position="487"/>
        <end position="517"/>
    </location>
</feature>
<gene>
    <name evidence="2" type="ORF">TTHERM_00509090</name>
</gene>
<accession>I7ME54</accession>
<feature type="compositionally biased region" description="Polar residues" evidence="1">
    <location>
        <begin position="169"/>
        <end position="189"/>
    </location>
</feature>
<feature type="compositionally biased region" description="Polar residues" evidence="1">
    <location>
        <begin position="105"/>
        <end position="129"/>
    </location>
</feature>
<feature type="region of interest" description="Disordered" evidence="1">
    <location>
        <begin position="81"/>
        <end position="141"/>
    </location>
</feature>
<dbReference type="RefSeq" id="XP_001015213.2">
    <property type="nucleotide sequence ID" value="XM_001015213.2"/>
</dbReference>
<evidence type="ECO:0000256" key="1">
    <source>
        <dbReference type="SAM" id="MobiDB-lite"/>
    </source>
</evidence>
<feature type="region of interest" description="Disordered" evidence="1">
    <location>
        <begin position="437"/>
        <end position="517"/>
    </location>
</feature>
<feature type="compositionally biased region" description="Polar residues" evidence="1">
    <location>
        <begin position="443"/>
        <end position="475"/>
    </location>
</feature>
<sequence length="1152" mass="134224">MSQNVVNFSDLNENEQQKYIEFFLQNKFIFTEDQAGETFNATIKINMNQNEASSQNTSSAPQQNNIQKTLNSEQEKQVLISTKENNEQQKQIRSSFGTKLDIKKAQNQSKENSEAISQRKSTTKVNNRYSKSPIQKKIPTIQQQQPVLTNITNKLTKQQSQQINSSQQLRESLSKTKLTQSTAQDNQYKQIKKSQESENIENGQKKTEILENKKQQILEKLKAKLEEANKLAEYEEQLKQQQLLKEIAPLQQSHQNISKKGEQGGGQDVKGKDKRSSSSNNIKQQQNNHHSRINKENNKEINQDDQRSRGISFDLMQKNREFINKLQEKNKQKQQKPSRKSVSPAVTARKQHQQENSNKEESKLNTSRNGAQRRHSNIQISNQRVQTSRGRSNTQENNRSTNQIQNQAQQEKIPSTFEQIMQRQSQLINNVCNLIHDKKKGPQQPQISQRQGNYNKQEDAYQQSTSPNRSPSYINSAQSSSKSHSSLQKQTMSSIGKQNSKIQNNSTKQAVNSPNSINSNIFRKQTIQNGQNIQEINKDLNNYFEFNSFGSPNNQHQVNQQNQIAADQLDNQQKLAVKNALQNQEFVQNPQKKLNFEDEDDDEFKLYNIETKRQRKQEQLGNSIQSSRSNQNSRGNNSHKGGISNEHSHISDVSDYAMNQLNNYNQKIIINSKRTLNGTEQEQNEENQFMLTEIRAYSDPSLALRPTKMTLPQIYKCIEELYQAKFCENTLRMKMSSNGSRKNKSNQGYRSELSMQLGVQPYEISFSEFIYEYYKEKYISSKKVSEQHLINLIVSVEFYIQNHFKYSTNQILPIQTFASFIQNTYQEEELIFYLFVREMLLKYTQEAFDTNNKIYETQTIELSLEECQQILEQVYGGNEQKIIDRFMYRLTDILMQQKDSNDYNISATFFLNLALQDYIEGKNNKIYESDRQLEQRNSQKQQFGNNNQEIKQKAGTHVETLEDDYDNLQKCRSNQNLSMNSFEKWEYTFEQSFGEAPHLPSQLLGTNKKFSLFTPKNELEERIWEKMIQKISDFIELVINDNYNEFSIKEKKVKFISVEKIVTKKVNKMMGALFDQDRERWLELLCITRPSQIQLENLETILNLLQNLQKKQIDEINNSEISNFCKTILQTKELSKAIGKLLVCVLMPDNQS</sequence>
<feature type="region of interest" description="Disordered" evidence="1">
    <location>
        <begin position="256"/>
        <end position="309"/>
    </location>
</feature>
<feature type="region of interest" description="Disordered" evidence="1">
    <location>
        <begin position="612"/>
        <end position="648"/>
    </location>
</feature>
<evidence type="ECO:0000313" key="2">
    <source>
        <dbReference type="EMBL" id="EAR94968.2"/>
    </source>
</evidence>
<name>I7ME54_TETTS</name>
<feature type="compositionally biased region" description="Low complexity" evidence="1">
    <location>
        <begin position="159"/>
        <end position="168"/>
    </location>
</feature>
<dbReference type="EMBL" id="GG662708">
    <property type="protein sequence ID" value="EAR94968.2"/>
    <property type="molecule type" value="Genomic_DNA"/>
</dbReference>
<protein>
    <submittedName>
        <fullName evidence="2">Uncharacterized protein</fullName>
    </submittedName>
</protein>
<feature type="region of interest" description="Disordered" evidence="1">
    <location>
        <begin position="328"/>
        <end position="413"/>
    </location>
</feature>
<feature type="compositionally biased region" description="Polar residues" evidence="1">
    <location>
        <begin position="81"/>
        <end position="97"/>
    </location>
</feature>
<dbReference type="eggNOG" id="ENOG502T213">
    <property type="taxonomic scope" value="Eukaryota"/>
</dbReference>
<feature type="compositionally biased region" description="Low complexity" evidence="1">
    <location>
        <begin position="277"/>
        <end position="288"/>
    </location>
</feature>
<reference evidence="3" key="1">
    <citation type="journal article" date="2006" name="PLoS Biol.">
        <title>Macronuclear genome sequence of the ciliate Tetrahymena thermophila, a model eukaryote.</title>
        <authorList>
            <person name="Eisen J.A."/>
            <person name="Coyne R.S."/>
            <person name="Wu M."/>
            <person name="Wu D."/>
            <person name="Thiagarajan M."/>
            <person name="Wortman J.R."/>
            <person name="Badger J.H."/>
            <person name="Ren Q."/>
            <person name="Amedeo P."/>
            <person name="Jones K.M."/>
            <person name="Tallon L.J."/>
            <person name="Delcher A.L."/>
            <person name="Salzberg S.L."/>
            <person name="Silva J.C."/>
            <person name="Haas B.J."/>
            <person name="Majoros W.H."/>
            <person name="Farzad M."/>
            <person name="Carlton J.M."/>
            <person name="Smith R.K. Jr."/>
            <person name="Garg J."/>
            <person name="Pearlman R.E."/>
            <person name="Karrer K.M."/>
            <person name="Sun L."/>
            <person name="Manning G."/>
            <person name="Elde N.C."/>
            <person name="Turkewitz A.P."/>
            <person name="Asai D.J."/>
            <person name="Wilkes D.E."/>
            <person name="Wang Y."/>
            <person name="Cai H."/>
            <person name="Collins K."/>
            <person name="Stewart B.A."/>
            <person name="Lee S.R."/>
            <person name="Wilamowska K."/>
            <person name="Weinberg Z."/>
            <person name="Ruzzo W.L."/>
            <person name="Wloga D."/>
            <person name="Gaertig J."/>
            <person name="Frankel J."/>
            <person name="Tsao C.-C."/>
            <person name="Gorovsky M.A."/>
            <person name="Keeling P.J."/>
            <person name="Waller R.F."/>
            <person name="Patron N.J."/>
            <person name="Cherry J.M."/>
            <person name="Stover N.A."/>
            <person name="Krieger C.J."/>
            <person name="del Toro C."/>
            <person name="Ryder H.F."/>
            <person name="Williamson S.C."/>
            <person name="Barbeau R.A."/>
            <person name="Hamilton E.P."/>
            <person name="Orias E."/>
        </authorList>
    </citation>
    <scope>NUCLEOTIDE SEQUENCE [LARGE SCALE GENOMIC DNA]</scope>
    <source>
        <strain evidence="3">SB210</strain>
    </source>
</reference>
<feature type="compositionally biased region" description="Basic and acidic residues" evidence="1">
    <location>
        <begin position="293"/>
        <end position="308"/>
    </location>
</feature>
<dbReference type="AlphaFoldDB" id="I7ME54"/>
<keyword evidence="3" id="KW-1185">Reference proteome</keyword>
<dbReference type="Proteomes" id="UP000009168">
    <property type="component" value="Unassembled WGS sequence"/>
</dbReference>
<feature type="compositionally biased region" description="Low complexity" evidence="1">
    <location>
        <begin position="476"/>
        <end position="486"/>
    </location>
</feature>